<name>A0A662DDN1_UNCAE</name>
<dbReference type="Pfam" id="PF01855">
    <property type="entry name" value="POR_N"/>
    <property type="match status" value="1"/>
</dbReference>
<dbReference type="EMBL" id="QMQA01000167">
    <property type="protein sequence ID" value="RLE12413.1"/>
    <property type="molecule type" value="Genomic_DNA"/>
</dbReference>
<evidence type="ECO:0000259" key="2">
    <source>
        <dbReference type="Pfam" id="PF01855"/>
    </source>
</evidence>
<feature type="domain" description="Pyruvate flavodoxin/ferredoxin oxidoreductase pyrimidine binding" evidence="2">
    <location>
        <begin position="9"/>
        <end position="238"/>
    </location>
</feature>
<dbReference type="GO" id="GO:0016491">
    <property type="term" value="F:oxidoreductase activity"/>
    <property type="evidence" value="ECO:0007669"/>
    <property type="project" value="UniProtKB-KW"/>
</dbReference>
<dbReference type="PANTHER" id="PTHR43088:SF1">
    <property type="entry name" value="SUBUNIT OF PYRUVATE:FLAVODOXIN OXIDOREDUCTASE"/>
    <property type="match status" value="1"/>
</dbReference>
<dbReference type="InterPro" id="IPR033412">
    <property type="entry name" value="PFOR_II"/>
</dbReference>
<dbReference type="Gene3D" id="3.40.50.970">
    <property type="match status" value="1"/>
</dbReference>
<dbReference type="InterPro" id="IPR009014">
    <property type="entry name" value="Transketo_C/PFOR_II"/>
</dbReference>
<dbReference type="Proteomes" id="UP000280417">
    <property type="component" value="Unassembled WGS sequence"/>
</dbReference>
<feature type="domain" description="Pyruvate:ferredoxin oxidoreductase core" evidence="3">
    <location>
        <begin position="269"/>
        <end position="360"/>
    </location>
</feature>
<dbReference type="AlphaFoldDB" id="A0A662DDN1"/>
<dbReference type="Pfam" id="PF17147">
    <property type="entry name" value="PFOR_II"/>
    <property type="match status" value="1"/>
</dbReference>
<dbReference type="FunFam" id="3.40.50.970:FF:000022">
    <property type="entry name" value="2-oxoglutarate ferredoxin oxidoreductase alpha subunit"/>
    <property type="match status" value="1"/>
</dbReference>
<dbReference type="PANTHER" id="PTHR43088">
    <property type="entry name" value="SUBUNIT OF PYRUVATE:FLAVODOXIN OXIDOREDUCTASE-RELATED"/>
    <property type="match status" value="1"/>
</dbReference>
<keyword evidence="1" id="KW-0560">Oxidoreductase</keyword>
<dbReference type="InterPro" id="IPR029061">
    <property type="entry name" value="THDP-binding"/>
</dbReference>
<proteinExistence type="predicted"/>
<reference evidence="4 5" key="1">
    <citation type="submission" date="2018-06" db="EMBL/GenBank/DDBJ databases">
        <title>Extensive metabolic versatility and redundancy in microbially diverse, dynamic hydrothermal sediments.</title>
        <authorList>
            <person name="Dombrowski N."/>
            <person name="Teske A."/>
            <person name="Baker B.J."/>
        </authorList>
    </citation>
    <scope>NUCLEOTIDE SEQUENCE [LARGE SCALE GENOMIC DNA]</scope>
    <source>
        <strain evidence="4">B3_G15</strain>
    </source>
</reference>
<evidence type="ECO:0000259" key="3">
    <source>
        <dbReference type="Pfam" id="PF17147"/>
    </source>
</evidence>
<evidence type="ECO:0000256" key="1">
    <source>
        <dbReference type="ARBA" id="ARBA00023002"/>
    </source>
</evidence>
<dbReference type="SUPFAM" id="SSF52922">
    <property type="entry name" value="TK C-terminal domain-like"/>
    <property type="match status" value="1"/>
</dbReference>
<dbReference type="CDD" id="cd07034">
    <property type="entry name" value="TPP_PYR_PFOR_IOR-alpha_like"/>
    <property type="match status" value="1"/>
</dbReference>
<organism evidence="4 5">
    <name type="scientific">Aerophobetes bacterium</name>
    <dbReference type="NCBI Taxonomy" id="2030807"/>
    <lineage>
        <taxon>Bacteria</taxon>
        <taxon>Candidatus Aerophobota</taxon>
    </lineage>
</organism>
<protein>
    <submittedName>
        <fullName evidence="4">2-oxoacid:acceptor oxidoreductase subunit alpha</fullName>
    </submittedName>
</protein>
<dbReference type="InterPro" id="IPR052368">
    <property type="entry name" value="2-oxoacid_oxidoreductase"/>
</dbReference>
<dbReference type="Gene3D" id="3.40.50.920">
    <property type="match status" value="1"/>
</dbReference>
<sequence>MQGNVACAEGAIAAGCRFFAGYPITPASEIAERMARRLPEVGGTYAQMEDEIGSIAAVVGASWTGTKAMTATSGPGISLMLENIGYAIATETPCVIVNVQRGAPSTGTPSLPLQGDVIQARRGSHGEYEIIALAPSSPQEMFDLTIKAFNLSEKLRTPVFILADAFVGHMREEVMIPEEDKINLVERKLPSSGMNFNEYKSSLDEDVAPMPIFGKGFKSHVTGSTHNSYGKRKVADPEALDYYIKSLNNKIRKYKKEIISVESDIKDSEVVLVSYGTTYRVVREARRRLEEEGINVGSFRLVSLWPFPDEEVENLARKVKKILVLENNLGQMVSYVKAAAKGEAEVVFLPPRILGTLHDPDTVVRKVKEVIG</sequence>
<dbReference type="InterPro" id="IPR002880">
    <property type="entry name" value="Pyrv_Fd/Flavodoxin_OxRdtase_N"/>
</dbReference>
<dbReference type="SUPFAM" id="SSF52518">
    <property type="entry name" value="Thiamin diphosphate-binding fold (THDP-binding)"/>
    <property type="match status" value="1"/>
</dbReference>
<dbReference type="NCBIfam" id="NF006412">
    <property type="entry name" value="PRK08659.1"/>
    <property type="match status" value="1"/>
</dbReference>
<gene>
    <name evidence="4" type="ORF">DRJ04_06245</name>
</gene>
<comment type="caution">
    <text evidence="4">The sequence shown here is derived from an EMBL/GenBank/DDBJ whole genome shotgun (WGS) entry which is preliminary data.</text>
</comment>
<evidence type="ECO:0000313" key="5">
    <source>
        <dbReference type="Proteomes" id="UP000280417"/>
    </source>
</evidence>
<evidence type="ECO:0000313" key="4">
    <source>
        <dbReference type="EMBL" id="RLE12413.1"/>
    </source>
</evidence>
<accession>A0A662DDN1</accession>